<evidence type="ECO:0000313" key="3">
    <source>
        <dbReference type="Proteomes" id="UP000185984"/>
    </source>
</evidence>
<organism evidence="2 3">
    <name type="scientific">Chroogloeocystis siderophila 5.2 s.c.1</name>
    <dbReference type="NCBI Taxonomy" id="247279"/>
    <lineage>
        <taxon>Bacteria</taxon>
        <taxon>Bacillati</taxon>
        <taxon>Cyanobacteriota</taxon>
        <taxon>Cyanophyceae</taxon>
        <taxon>Oscillatoriophycideae</taxon>
        <taxon>Chroococcales</taxon>
        <taxon>Chroococcaceae</taxon>
        <taxon>Chroogloeocystis</taxon>
    </lineage>
</organism>
<keyword evidence="3" id="KW-1185">Reference proteome</keyword>
<feature type="transmembrane region" description="Helical" evidence="1">
    <location>
        <begin position="56"/>
        <end position="80"/>
    </location>
</feature>
<feature type="transmembrane region" description="Helical" evidence="1">
    <location>
        <begin position="12"/>
        <end position="36"/>
    </location>
</feature>
<keyword evidence="1" id="KW-0472">Membrane</keyword>
<dbReference type="EMBL" id="MRCC01000022">
    <property type="protein sequence ID" value="OKH22110.1"/>
    <property type="molecule type" value="Genomic_DNA"/>
</dbReference>
<sequence length="163" mass="18347">MTISSIQFKRSVWQNVVILTMGFWLSTSLILDWVIMPSLYISGMMTQTGFTTAGYLIFWNYNRIELLAAALVVTGVLVLNKTQFTEDNWQRGTTILALLLLAVPLFATYFLTPQMSATGLQLNLFDSATEVPTTMNLLHAGYWVLEAVKFIAGGTLLWRGIRR</sequence>
<dbReference type="AlphaFoldDB" id="A0A1U7HEV6"/>
<proteinExistence type="predicted"/>
<comment type="caution">
    <text evidence="2">The sequence shown here is derived from an EMBL/GenBank/DDBJ whole genome shotgun (WGS) entry which is preliminary data.</text>
</comment>
<name>A0A1U7HEV6_9CHRO</name>
<reference evidence="2 3" key="1">
    <citation type="submission" date="2016-11" db="EMBL/GenBank/DDBJ databases">
        <title>Draft Genome Sequences of Nine Cyanobacterial Strains from Diverse Habitats.</title>
        <authorList>
            <person name="Zhu T."/>
            <person name="Hou S."/>
            <person name="Lu X."/>
            <person name="Hess W.R."/>
        </authorList>
    </citation>
    <scope>NUCLEOTIDE SEQUENCE [LARGE SCALE GENOMIC DNA]</scope>
    <source>
        <strain evidence="2 3">5.2 s.c.1</strain>
    </source>
</reference>
<dbReference type="Proteomes" id="UP000185984">
    <property type="component" value="Unassembled WGS sequence"/>
</dbReference>
<dbReference type="OrthoDB" id="463671at2"/>
<evidence type="ECO:0000256" key="1">
    <source>
        <dbReference type="SAM" id="Phobius"/>
    </source>
</evidence>
<gene>
    <name evidence="2" type="ORF">NIES1031_20795</name>
</gene>
<keyword evidence="1" id="KW-1133">Transmembrane helix</keyword>
<feature type="transmembrane region" description="Helical" evidence="1">
    <location>
        <begin position="140"/>
        <end position="158"/>
    </location>
</feature>
<dbReference type="RefSeq" id="WP_073551362.1">
    <property type="nucleotide sequence ID" value="NZ_CAWMVK010000015.1"/>
</dbReference>
<evidence type="ECO:0000313" key="2">
    <source>
        <dbReference type="EMBL" id="OKH22110.1"/>
    </source>
</evidence>
<protein>
    <recommendedName>
        <fullName evidence="4">DUF4149 domain-containing protein</fullName>
    </recommendedName>
</protein>
<dbReference type="STRING" id="247279.NIES1031_20795"/>
<keyword evidence="1" id="KW-0812">Transmembrane</keyword>
<evidence type="ECO:0008006" key="4">
    <source>
        <dbReference type="Google" id="ProtNLM"/>
    </source>
</evidence>
<accession>A0A1U7HEV6</accession>
<feature type="transmembrane region" description="Helical" evidence="1">
    <location>
        <begin position="92"/>
        <end position="112"/>
    </location>
</feature>